<evidence type="ECO:0000313" key="21">
    <source>
        <dbReference type="EMBL" id="KHN82964.1"/>
    </source>
</evidence>
<dbReference type="UniPathway" id="UPA00906">
    <property type="reaction ID" value="UER00898"/>
</dbReference>
<evidence type="ECO:0000256" key="13">
    <source>
        <dbReference type="ARBA" id="ARBA00026053"/>
    </source>
</evidence>
<dbReference type="EC" id="2.9.1.2" evidence="5 18"/>
<feature type="binding site" evidence="19">
    <location>
        <position position="187"/>
    </location>
    <ligand>
        <name>substrate</name>
    </ligand>
</feature>
<dbReference type="Gene3D" id="3.40.640.10">
    <property type="entry name" value="Type I PLP-dependent aspartate aminotransferase-like (Major domain)"/>
    <property type="match status" value="2"/>
</dbReference>
<dbReference type="InterPro" id="IPR008829">
    <property type="entry name" value="SepSecS/SepCysS"/>
</dbReference>
<feature type="site" description="May act as a substrate filter by repelling compounds with a negatively charged alpha-carboxylate" evidence="20">
    <location>
        <position position="156"/>
    </location>
</feature>
<dbReference type="GO" id="GO:0000049">
    <property type="term" value="F:tRNA binding"/>
    <property type="evidence" value="ECO:0007669"/>
    <property type="project" value="UniProtKB-UniRule"/>
</dbReference>
<dbReference type="NCBIfam" id="TIGR03531">
    <property type="entry name" value="selenium_SpcS"/>
    <property type="match status" value="1"/>
</dbReference>
<evidence type="ECO:0000256" key="15">
    <source>
        <dbReference type="ARBA" id="ARBA00032048"/>
    </source>
</evidence>
<dbReference type="GO" id="GO:0005737">
    <property type="term" value="C:cytoplasm"/>
    <property type="evidence" value="ECO:0007669"/>
    <property type="project" value="UniProtKB-SubCell"/>
</dbReference>
<keyword evidence="7 18" id="KW-0820">tRNA-binding</keyword>
<keyword evidence="22" id="KW-1185">Reference proteome</keyword>
<dbReference type="Pfam" id="PF05889">
    <property type="entry name" value="SepSecS"/>
    <property type="match status" value="2"/>
</dbReference>
<keyword evidence="10 18" id="KW-0663">Pyridoxal phosphate</keyword>
<name>A0A0B2VNM1_TOXCA</name>
<evidence type="ECO:0000256" key="3">
    <source>
        <dbReference type="ARBA" id="ARBA00004822"/>
    </source>
</evidence>
<dbReference type="SUPFAM" id="SSF53383">
    <property type="entry name" value="PLP-dependent transferases"/>
    <property type="match status" value="2"/>
</dbReference>
<feature type="modified residue" description="N6-(pyridoxal phosphate)lysine" evidence="20">
    <location>
        <position position="367"/>
    </location>
</feature>
<comment type="cofactor">
    <cofactor evidence="1 18 20">
        <name>pyridoxal 5'-phosphate</name>
        <dbReference type="ChEBI" id="CHEBI:597326"/>
    </cofactor>
</comment>
<reference evidence="21 22" key="1">
    <citation type="submission" date="2014-11" db="EMBL/GenBank/DDBJ databases">
        <title>Genetic blueprint of the zoonotic pathogen Toxocara canis.</title>
        <authorList>
            <person name="Zhu X.-Q."/>
            <person name="Korhonen P.K."/>
            <person name="Cai H."/>
            <person name="Young N.D."/>
            <person name="Nejsum P."/>
            <person name="von Samson-Himmelstjerna G."/>
            <person name="Boag P.R."/>
            <person name="Tan P."/>
            <person name="Li Q."/>
            <person name="Min J."/>
            <person name="Yang Y."/>
            <person name="Wang X."/>
            <person name="Fang X."/>
            <person name="Hall R.S."/>
            <person name="Hofmann A."/>
            <person name="Sternberg P.W."/>
            <person name="Jex A.R."/>
            <person name="Gasser R.B."/>
        </authorList>
    </citation>
    <scope>NUCLEOTIDE SEQUENCE [LARGE SCALE GENOMIC DNA]</scope>
    <source>
        <strain evidence="21">PN_DK_2014</strain>
    </source>
</reference>
<feature type="binding site" evidence="19">
    <location>
        <position position="396"/>
    </location>
    <ligand>
        <name>substrate</name>
    </ligand>
</feature>
<dbReference type="PANTHER" id="PTHR12944:SF2">
    <property type="entry name" value="O-PHOSPHOSERYL-TRNA(SEC) SELENIUM TRANSFERASE"/>
    <property type="match status" value="1"/>
</dbReference>
<dbReference type="EMBL" id="JPKZ01001279">
    <property type="protein sequence ID" value="KHN82964.1"/>
    <property type="molecule type" value="Genomic_DNA"/>
</dbReference>
<evidence type="ECO:0000256" key="2">
    <source>
        <dbReference type="ARBA" id="ARBA00002552"/>
    </source>
</evidence>
<feature type="binding site" evidence="19">
    <location>
        <position position="610"/>
    </location>
    <ligand>
        <name>tRNA</name>
        <dbReference type="ChEBI" id="CHEBI:17843"/>
    </ligand>
</feature>
<evidence type="ECO:0000256" key="6">
    <source>
        <dbReference type="ARBA" id="ARBA00021963"/>
    </source>
</evidence>
<comment type="subunit">
    <text evidence="13">Homotetramer formed by a catalytic dimer and a non-catalytic dimer serving as a binding platform that orients tRNASec for catalysis. Each tetramer binds the CCA ends of two tRNAs which point to the active sites of the catalytic dimer.</text>
</comment>
<protein>
    <recommendedName>
        <fullName evidence="6 18">O-phosphoseryl-tRNA(Sec) selenium transferase</fullName>
        <ecNumber evidence="5 18">2.9.1.2</ecNumber>
    </recommendedName>
    <alternativeName>
        <fullName evidence="14 18">Selenocysteine synthase</fullName>
    </alternativeName>
    <alternativeName>
        <fullName evidence="15 18">Selenocysteinyl-tRNA(Sec) synthase</fullName>
    </alternativeName>
    <alternativeName>
        <fullName evidence="16 18">Sep-tRNA:Sec-tRNA synthase</fullName>
    </alternativeName>
</protein>
<gene>
    <name evidence="21" type="primary">secs-1</name>
    <name evidence="21" type="ORF">Tcan_13524</name>
</gene>
<evidence type="ECO:0000256" key="20">
    <source>
        <dbReference type="PIRSR" id="PIRSR017689-50"/>
    </source>
</evidence>
<evidence type="ECO:0000256" key="14">
    <source>
        <dbReference type="ARBA" id="ARBA00030669"/>
    </source>
</evidence>
<dbReference type="GO" id="GO:0098621">
    <property type="term" value="F:O-phosphoseryl-tRNA(Sec) selenium transferase activity"/>
    <property type="evidence" value="ECO:0007669"/>
    <property type="project" value="UniProtKB-EC"/>
</dbReference>
<evidence type="ECO:0000256" key="9">
    <source>
        <dbReference type="ARBA" id="ARBA00022884"/>
    </source>
</evidence>
<evidence type="ECO:0000313" key="22">
    <source>
        <dbReference type="Proteomes" id="UP000031036"/>
    </source>
</evidence>
<evidence type="ECO:0000256" key="5">
    <source>
        <dbReference type="ARBA" id="ARBA00012464"/>
    </source>
</evidence>
<accession>A0A0B2VNM1</accession>
<evidence type="ECO:0000256" key="1">
    <source>
        <dbReference type="ARBA" id="ARBA00001933"/>
    </source>
</evidence>
<feature type="binding site" evidence="19">
    <location>
        <position position="157"/>
    </location>
    <ligand>
        <name>pyridoxal 5'-phosphate</name>
        <dbReference type="ChEBI" id="CHEBI:597326"/>
    </ligand>
</feature>
<dbReference type="GO" id="GO:0001717">
    <property type="term" value="P:conversion of seryl-tRNAsec to selenocys-tRNAsec"/>
    <property type="evidence" value="ECO:0007669"/>
    <property type="project" value="UniProtKB-UniRule"/>
</dbReference>
<keyword evidence="8 18" id="KW-0808">Transferase</keyword>
<feature type="binding site" evidence="19">
    <location>
        <position position="180"/>
    </location>
    <ligand>
        <name>substrate</name>
    </ligand>
</feature>
<keyword evidence="9 18" id="KW-0694">RNA-binding</keyword>
<comment type="caution">
    <text evidence="21">The sequence shown here is derived from an EMBL/GenBank/DDBJ whole genome shotgun (WGS) entry which is preliminary data.</text>
</comment>
<keyword evidence="12 18" id="KW-0711">Selenium</keyword>
<dbReference type="InterPro" id="IPR019872">
    <property type="entry name" value="Sec-tRNA_Se_transferase"/>
</dbReference>
<evidence type="ECO:0000256" key="7">
    <source>
        <dbReference type="ARBA" id="ARBA00022555"/>
    </source>
</evidence>
<evidence type="ECO:0000256" key="18">
    <source>
        <dbReference type="PIRNR" id="PIRNR017689"/>
    </source>
</evidence>
<dbReference type="InterPro" id="IPR015421">
    <property type="entry name" value="PyrdxlP-dep_Trfase_major"/>
</dbReference>
<dbReference type="GO" id="GO:0001514">
    <property type="term" value="P:selenocysteine incorporation"/>
    <property type="evidence" value="ECO:0007669"/>
    <property type="project" value="TreeGrafter"/>
</dbReference>
<comment type="similarity">
    <text evidence="4 18">Belongs to the SepSecS family.</text>
</comment>
<dbReference type="AlphaFoldDB" id="A0A0B2VNM1"/>
<comment type="subcellular location">
    <subcellularLocation>
        <location evidence="18">Cytoplasm</location>
    </subcellularLocation>
</comment>
<dbReference type="STRING" id="6265.A0A0B2VNM1"/>
<sequence>MTILTKQSCKNILAILTKQSCKNILSFTPKAKPNAVCGTIHWERCRDVRISRLVRWLSTFSLRRKGRISPMDTHDGQDLMKYSEDHSVRATLECSNEANALERSSRCADRMLAILRCKGQIPQHGLPEAAVRRFISELACCDSNNRYDKVPIGAGEREGRIASSMVYELHMGLAHGMGRSGNLTDQQPKAIGSSMLARIANSFALDAISFAGITNVRAAIVFPVATGMSLAFCLSSWRHTKPNAKYVVFLRIDQLSCFKSIFVAGFEPIVIDCVRDVKSDTLTTDIDRLAKVVNEKHNEILAVMSTTSCFAPRGPDDLVAVGEICSRYSVKHLVNNAYGLQSAECRLRINEAGEKGHIDAFVQSLDKNFLVPVGGSIIAGFDTKAIQSIAEFYPGRASLVPSRDLLITLLQLGRVGLERIHNDQAELFEMLLQKTKELAAAIGERVLQLNFISQRRRDKSCGRASLVPSRDLLITLLQLGRVGLERIHNDQAELFEMLLQKTKELAAAIGERVLRTDTNLTSIAVSLTGLPVRQRTLFGSILFDRGITGARVVCAGVQKTIFGCTFINYGSHSSDDQPPYLNIACAIGMKHEEVDMLIAIIHKEYEQLQKRTGK</sequence>
<feature type="binding site" evidence="19">
    <location>
        <position position="545"/>
    </location>
    <ligand>
        <name>tRNA</name>
        <dbReference type="ChEBI" id="CHEBI:17843"/>
    </ligand>
</feature>
<evidence type="ECO:0000256" key="11">
    <source>
        <dbReference type="ARBA" id="ARBA00022917"/>
    </source>
</evidence>
<feature type="binding site" evidence="19">
    <location>
        <position position="179"/>
    </location>
    <ligand>
        <name>substrate</name>
    </ligand>
</feature>
<keyword evidence="18" id="KW-0963">Cytoplasm</keyword>
<dbReference type="InterPro" id="IPR015424">
    <property type="entry name" value="PyrdxlP-dep_Trfase"/>
</dbReference>
<dbReference type="Proteomes" id="UP000031036">
    <property type="component" value="Unassembled WGS sequence"/>
</dbReference>
<evidence type="ECO:0000256" key="17">
    <source>
        <dbReference type="ARBA" id="ARBA00048808"/>
    </source>
</evidence>
<dbReference type="PANTHER" id="PTHR12944">
    <property type="entry name" value="SOLUBLE LIVER ANTIGEN/LIVER PANCREAS ANTIGEN"/>
    <property type="match status" value="1"/>
</dbReference>
<evidence type="ECO:0000256" key="16">
    <source>
        <dbReference type="ARBA" id="ARBA00032693"/>
    </source>
</evidence>
<organism evidence="21 22">
    <name type="scientific">Toxocara canis</name>
    <name type="common">Canine roundworm</name>
    <dbReference type="NCBI Taxonomy" id="6265"/>
    <lineage>
        <taxon>Eukaryota</taxon>
        <taxon>Metazoa</taxon>
        <taxon>Ecdysozoa</taxon>
        <taxon>Nematoda</taxon>
        <taxon>Chromadorea</taxon>
        <taxon>Rhabditida</taxon>
        <taxon>Spirurina</taxon>
        <taxon>Ascaridomorpha</taxon>
        <taxon>Ascaridoidea</taxon>
        <taxon>Toxocaridae</taxon>
        <taxon>Toxocara</taxon>
    </lineage>
</organism>
<evidence type="ECO:0000256" key="19">
    <source>
        <dbReference type="PIRSR" id="PIRSR017689-1"/>
    </source>
</evidence>
<evidence type="ECO:0000256" key="10">
    <source>
        <dbReference type="ARBA" id="ARBA00022898"/>
    </source>
</evidence>
<proteinExistence type="inferred from homology"/>
<dbReference type="OMA" id="MSHANDY"/>
<dbReference type="OrthoDB" id="10263545at2759"/>
<comment type="function">
    <text evidence="2 18">Converts O-phosphoseryl-tRNA(Sec) to selenocysteinyl-tRNA(Sec) required for selenoprotein biosynthesis.</text>
</comment>
<evidence type="ECO:0000256" key="8">
    <source>
        <dbReference type="ARBA" id="ARBA00022679"/>
    </source>
</evidence>
<evidence type="ECO:0000256" key="4">
    <source>
        <dbReference type="ARBA" id="ARBA00007037"/>
    </source>
</evidence>
<evidence type="ECO:0000256" key="12">
    <source>
        <dbReference type="ARBA" id="ARBA00023266"/>
    </source>
</evidence>
<comment type="pathway">
    <text evidence="3 18">Aminoacyl-tRNA biosynthesis; selenocysteinyl-tRNA(Sec) biosynthesis; selenocysteinyl-tRNA(Sec) from L-seryl-tRNA(Sec) (archaeal/eukaryal route): step 2/2.</text>
</comment>
<keyword evidence="11 18" id="KW-0648">Protein biosynthesis</keyword>
<dbReference type="PIRSF" id="PIRSF017689">
    <property type="entry name" value="SepSecS"/>
    <property type="match status" value="1"/>
</dbReference>
<comment type="catalytic activity">
    <reaction evidence="17 18">
        <text>O-phospho-L-seryl-tRNA(Sec) + selenophosphate + H2O = L-selenocysteinyl-tRNA(Sec) + 2 phosphate</text>
        <dbReference type="Rhea" id="RHEA:25041"/>
        <dbReference type="Rhea" id="RHEA-COMP:9743"/>
        <dbReference type="Rhea" id="RHEA-COMP:9947"/>
        <dbReference type="ChEBI" id="CHEBI:15377"/>
        <dbReference type="ChEBI" id="CHEBI:16144"/>
        <dbReference type="ChEBI" id="CHEBI:43474"/>
        <dbReference type="ChEBI" id="CHEBI:78551"/>
        <dbReference type="ChEBI" id="CHEBI:78573"/>
        <dbReference type="EC" id="2.9.1.2"/>
    </reaction>
</comment>